<dbReference type="OMA" id="WITHINR"/>
<dbReference type="Pfam" id="PF19432">
    <property type="entry name" value="RME-8_N"/>
    <property type="match status" value="1"/>
</dbReference>
<dbReference type="AlphaFoldDB" id="A0A8C4X1E7"/>
<keyword evidence="3" id="KW-1185">Reference proteome</keyword>
<proteinExistence type="predicted"/>
<accession>A0A8C4X1E7</accession>
<organism evidence="2 3">
    <name type="scientific">Eptatretus burgeri</name>
    <name type="common">Inshore hagfish</name>
    <dbReference type="NCBI Taxonomy" id="7764"/>
    <lineage>
        <taxon>Eukaryota</taxon>
        <taxon>Metazoa</taxon>
        <taxon>Chordata</taxon>
        <taxon>Craniata</taxon>
        <taxon>Vertebrata</taxon>
        <taxon>Cyclostomata</taxon>
        <taxon>Myxini</taxon>
        <taxon>Myxiniformes</taxon>
        <taxon>Myxinidae</taxon>
        <taxon>Eptatretinae</taxon>
        <taxon>Eptatretus</taxon>
    </lineage>
</organism>
<name>A0A8C4X1E7_EPTBU</name>
<evidence type="ECO:0000259" key="1">
    <source>
        <dbReference type="Pfam" id="PF19432"/>
    </source>
</evidence>
<dbReference type="PANTHER" id="PTHR36983">
    <property type="entry name" value="DNAJ HOMOLOG SUBFAMILY C MEMBER 13"/>
    <property type="match status" value="1"/>
</dbReference>
<reference evidence="2" key="1">
    <citation type="submission" date="2025-05" db="UniProtKB">
        <authorList>
            <consortium name="Ensembl"/>
        </authorList>
    </citation>
    <scope>IDENTIFICATION</scope>
</reference>
<dbReference type="PANTHER" id="PTHR36983:SF2">
    <property type="entry name" value="DNAJ HOMOLOG SUBFAMILY C MEMBER 13"/>
    <property type="match status" value="1"/>
</dbReference>
<dbReference type="GeneTree" id="ENSGT00940000167077"/>
<evidence type="ECO:0000313" key="3">
    <source>
        <dbReference type="Proteomes" id="UP000694388"/>
    </source>
</evidence>
<dbReference type="GO" id="GO:0010008">
    <property type="term" value="C:endosome membrane"/>
    <property type="evidence" value="ECO:0007669"/>
    <property type="project" value="TreeGrafter"/>
</dbReference>
<evidence type="ECO:0000313" key="2">
    <source>
        <dbReference type="Ensembl" id="ENSEBUP00000025626.1"/>
    </source>
</evidence>
<dbReference type="Ensembl" id="ENSEBUT00000026176.1">
    <property type="protein sequence ID" value="ENSEBUP00000025599.1"/>
    <property type="gene ID" value="ENSEBUG00000015777.1"/>
</dbReference>
<protein>
    <recommendedName>
        <fullName evidence="1">DnaJ homologue subfamily C GRV2/DNAJC13 N-terminal domain-containing protein</fullName>
    </recommendedName>
</protein>
<feature type="domain" description="DnaJ homologue subfamily C GRV2/DNAJC13 N-terminal" evidence="1">
    <location>
        <begin position="5"/>
        <end position="484"/>
    </location>
</feature>
<dbReference type="InterPro" id="IPR045802">
    <property type="entry name" value="GRV2/DNAJC13_N"/>
</dbReference>
<dbReference type="GO" id="GO:2000641">
    <property type="term" value="P:regulation of early endosome to late endosome transport"/>
    <property type="evidence" value="ECO:0007669"/>
    <property type="project" value="InterPro"/>
</dbReference>
<dbReference type="GO" id="GO:0007032">
    <property type="term" value="P:endosome organization"/>
    <property type="evidence" value="ECO:0007669"/>
    <property type="project" value="InterPro"/>
</dbReference>
<dbReference type="GO" id="GO:0006898">
    <property type="term" value="P:receptor-mediated endocytosis"/>
    <property type="evidence" value="ECO:0007669"/>
    <property type="project" value="TreeGrafter"/>
</dbReference>
<sequence>MITVEIEGFAEISNWSGGFAIITSGFGRLHVFACEHRDELLQSAIEHAGNYAGVILRLRKDPLTQDQCQLQRFGKFSSDEALTSLAEFRVHKLSPRHPEPSLRILALTETCLVERDFETYNIVTLKPLAEVFALVCDVDNPQHFTIEYVKGQVLSYTSTDRDSLLASVLDGVRASGNGDVSVKMQATDRGQRWGLLGCSVEEEVESLHLRFLASPPNGNFAEAVFRFNANVSYSGLLHAVTQDSFFAENKEKLINGAISALLAHEGEEAVNNKELQGQFQALRRLVASKAGFMAFTQLPRFRERLGVKVVKALKRNNDGVAHAAVDMLCALMCPMHEDYDLRQEQLNKASLLSSRRFLESILEMFSLHLGHGTGALVVSSLLDFLTFALCAPYSETTDGQQFDQLLEMVAGMGRTLFKLFQHPSMAIVKGAGLVMKAIIEEGAEEISTRMQNLALSEGALPRHLHTAMFTVSSDNRLLTNRCLSL</sequence>
<dbReference type="Ensembl" id="ENSEBUT00000026202.1">
    <property type="protein sequence ID" value="ENSEBUP00000025626.1"/>
    <property type="gene ID" value="ENSEBUG00000015777.1"/>
</dbReference>
<dbReference type="Ensembl" id="ENSEBUT00000026189.1">
    <property type="protein sequence ID" value="ENSEBUP00000025613.1"/>
    <property type="gene ID" value="ENSEBUG00000015777.1"/>
</dbReference>
<dbReference type="InterPro" id="IPR044978">
    <property type="entry name" value="GRV2/DNAJC13"/>
</dbReference>
<dbReference type="Proteomes" id="UP000694388">
    <property type="component" value="Unplaced"/>
</dbReference>